<accession>A0ABM3ZB34</accession>
<feature type="region of interest" description="Disordered" evidence="1">
    <location>
        <begin position="130"/>
        <end position="152"/>
    </location>
</feature>
<name>A0ABM3ZB34_PANGU</name>
<feature type="compositionally biased region" description="Basic residues" evidence="1">
    <location>
        <begin position="24"/>
        <end position="34"/>
    </location>
</feature>
<evidence type="ECO:0000256" key="1">
    <source>
        <dbReference type="SAM" id="MobiDB-lite"/>
    </source>
</evidence>
<evidence type="ECO:0000313" key="3">
    <source>
        <dbReference type="RefSeq" id="XP_060545574.1"/>
    </source>
</evidence>
<dbReference type="GeneID" id="132711220"/>
<evidence type="ECO:0000313" key="2">
    <source>
        <dbReference type="Proteomes" id="UP001652622"/>
    </source>
</evidence>
<organism evidence="2 3">
    <name type="scientific">Pantherophis guttatus</name>
    <name type="common">Corn snake</name>
    <name type="synonym">Elaphe guttata</name>
    <dbReference type="NCBI Taxonomy" id="94885"/>
    <lineage>
        <taxon>Eukaryota</taxon>
        <taxon>Metazoa</taxon>
        <taxon>Chordata</taxon>
        <taxon>Craniata</taxon>
        <taxon>Vertebrata</taxon>
        <taxon>Euteleostomi</taxon>
        <taxon>Lepidosauria</taxon>
        <taxon>Squamata</taxon>
        <taxon>Bifurcata</taxon>
        <taxon>Unidentata</taxon>
        <taxon>Episquamata</taxon>
        <taxon>Toxicofera</taxon>
        <taxon>Serpentes</taxon>
        <taxon>Colubroidea</taxon>
        <taxon>Colubridae</taxon>
        <taxon>Colubrinae</taxon>
        <taxon>Pantherophis</taxon>
    </lineage>
</organism>
<feature type="compositionally biased region" description="Low complexity" evidence="1">
    <location>
        <begin position="40"/>
        <end position="61"/>
    </location>
</feature>
<dbReference type="Proteomes" id="UP001652622">
    <property type="component" value="Unplaced"/>
</dbReference>
<sequence length="260" mass="28557">MVICNQEIQPGRRAETCRLEKYKARGGRGRKRSAKSTEWRLSLPRGARPAPRALRSLSPSRQKQTLDHPPKPPSLARSSFAHLPGREGRAGAGEEAVEGSNGWPNRRPAPDFPPPLRLLSFSTGSRLAEVGEESLPPHTRAAQDGRGGKARRAHAPTILLSWNSACWKKKKKRAGADRSISNASVERPKIEGENNTILSVFEEFRWNRLPSLLAIWSPWVAPGARRWQTDATCCVKASKGAAANVKPVSQLPFTAGAFPR</sequence>
<feature type="region of interest" description="Disordered" evidence="1">
    <location>
        <begin position="24"/>
        <end position="118"/>
    </location>
</feature>
<dbReference type="RefSeq" id="XP_060545574.1">
    <property type="nucleotide sequence ID" value="XM_060689591.1"/>
</dbReference>
<gene>
    <name evidence="3" type="primary">LOC132711220</name>
</gene>
<proteinExistence type="predicted"/>
<protein>
    <submittedName>
        <fullName evidence="3">Uncharacterized protein LOC132711220</fullName>
    </submittedName>
</protein>
<keyword evidence="2" id="KW-1185">Reference proteome</keyword>
<reference evidence="3" key="1">
    <citation type="submission" date="2025-08" db="UniProtKB">
        <authorList>
            <consortium name="RefSeq"/>
        </authorList>
    </citation>
    <scope>IDENTIFICATION</scope>
    <source>
        <tissue evidence="3">Blood</tissue>
    </source>
</reference>